<reference evidence="1 2" key="1">
    <citation type="submission" date="2016-11" db="EMBL/GenBank/DDBJ databases">
        <authorList>
            <person name="Varghese N."/>
            <person name="Submissions S."/>
        </authorList>
    </citation>
    <scope>NUCLEOTIDE SEQUENCE [LARGE SCALE GENOMIC DNA]</scope>
    <source>
        <strain evidence="1 2">DSM 22613</strain>
    </source>
</reference>
<accession>A0AAX2F757</accession>
<evidence type="ECO:0000313" key="2">
    <source>
        <dbReference type="Proteomes" id="UP000184105"/>
    </source>
</evidence>
<sequence>MRKNIQKNLLSLILFFILAIPSIAQSEKLTYTRAYDLNFVMQPDSMRLYPWIENGAYTNSGITLGRKDANRILFSKNYMKALPLINKLRSEFTQRILLPNNRLKEGVVGFECKGNGLKRVSMLLEAIDEKERVLASENLTFQPEQVVRVFSKRINLSNASSLNIRINALGEENTEAYLAFARLSVTLDNKPIDDYPVRILEPVKMKDRLSYIQENKDKNFDLEQINEIKGKKFVALGESMHGNSDINSFTFRLIEEAIEKQNCKLVLLERIIEKSLYYNRYVQDESFVMDSSLVKECQEKGLLDKIRAYNRGKNDHEKVRVLGIDYPWSKNRYTSSSFYLFDFIADMNKKLRVPEADRLAVLIVNDRLSEAIDYLAQHRSKLGKVLNNDELICLEHLLNLDRNEINTSEVDRMIRRDSVMAMNAHFLINKFANEKDKMVCIYAHAGHVNPISTFPAIPCVPMGSYMKKEYGNDYCPLFITSAGGYASGVSRDRKNEQKRLDKAPTNSLEHYLNALTDCSIYFPITSSFDQLTLTRFRGLLDTPYQFYPSNLYQKFNGVFFIKHDDQNNIPFYNISFEERTKQMIEKMNRRKELVKEIESKLNTNFSGIRSQQVTHEKSL</sequence>
<dbReference type="Gene3D" id="3.40.1660.10">
    <property type="entry name" value="EreA-like (biosynthetic domain)"/>
    <property type="match status" value="1"/>
</dbReference>
<proteinExistence type="predicted"/>
<name>A0AAX2F757_9BACT</name>
<dbReference type="InterPro" id="IPR007815">
    <property type="entry name" value="Emycin_Estase"/>
</dbReference>
<dbReference type="RefSeq" id="WP_065367916.1">
    <property type="nucleotide sequence ID" value="NZ_CP016205.1"/>
</dbReference>
<dbReference type="PANTHER" id="PTHR31299">
    <property type="entry name" value="ESTERASE, PUTATIVE (AFU_ORTHOLOGUE AFUA_1G05850)-RELATED"/>
    <property type="match status" value="1"/>
</dbReference>
<gene>
    <name evidence="1" type="ORF">SAMN05444364_14414</name>
</gene>
<comment type="caution">
    <text evidence="1">The sequence shown here is derived from an EMBL/GenBank/DDBJ whole genome shotgun (WGS) entry which is preliminary data.</text>
</comment>
<protein>
    <submittedName>
        <fullName evidence="1">Erythromycin esterase homolog</fullName>
    </submittedName>
</protein>
<dbReference type="EMBL" id="FQWA01000044">
    <property type="protein sequence ID" value="SHG15428.1"/>
    <property type="molecule type" value="Genomic_DNA"/>
</dbReference>
<dbReference type="Gene3D" id="3.30.1870.10">
    <property type="entry name" value="EreA-like, domain 2"/>
    <property type="match status" value="1"/>
</dbReference>
<dbReference type="Pfam" id="PF05139">
    <property type="entry name" value="Erythro_esteras"/>
    <property type="match status" value="1"/>
</dbReference>
<dbReference type="Proteomes" id="UP000184105">
    <property type="component" value="Unassembled WGS sequence"/>
</dbReference>
<dbReference type="Gene3D" id="1.20.1440.30">
    <property type="entry name" value="Biosynthetic Protein domain"/>
    <property type="match status" value="1"/>
</dbReference>
<keyword evidence="2" id="KW-1185">Reference proteome</keyword>
<dbReference type="InterPro" id="IPR052036">
    <property type="entry name" value="Hydrolase/PRTase-associated"/>
</dbReference>
<evidence type="ECO:0000313" key="1">
    <source>
        <dbReference type="EMBL" id="SHG15428.1"/>
    </source>
</evidence>
<dbReference type="PANTHER" id="PTHR31299:SF0">
    <property type="entry name" value="ESTERASE, PUTATIVE (AFU_ORTHOLOGUE AFUA_1G05850)-RELATED"/>
    <property type="match status" value="1"/>
</dbReference>
<dbReference type="AlphaFoldDB" id="A0AAX2F757"/>
<organism evidence="1 2">
    <name type="scientific">Prevotella scopos JCM 17725</name>
    <dbReference type="NCBI Taxonomy" id="1236518"/>
    <lineage>
        <taxon>Bacteria</taxon>
        <taxon>Pseudomonadati</taxon>
        <taxon>Bacteroidota</taxon>
        <taxon>Bacteroidia</taxon>
        <taxon>Bacteroidales</taxon>
        <taxon>Prevotellaceae</taxon>
        <taxon>Prevotella</taxon>
    </lineage>
</organism>
<dbReference type="CDD" id="cd14728">
    <property type="entry name" value="Ere-like"/>
    <property type="match status" value="1"/>
</dbReference>
<dbReference type="SUPFAM" id="SSF159501">
    <property type="entry name" value="EreA/ChaN-like"/>
    <property type="match status" value="1"/>
</dbReference>
<dbReference type="GO" id="GO:0046677">
    <property type="term" value="P:response to antibiotic"/>
    <property type="evidence" value="ECO:0007669"/>
    <property type="project" value="InterPro"/>
</dbReference>